<sequence length="150" mass="17221">MSDAFESHYGSPNESPGFQLWRVSNLWQRQIRKALQPFELTHVQYAILTVTAWLSDRDEPMTQAEIARLAGTDEMMTSQVVRALEARGLLSRERHRQDFRAFQILVTDAGREMAESALKCVESTDEAFFTKLGDESPYLTYLLSRLSETE</sequence>
<organism evidence="4 5">
    <name type="scientific">Capsulimonas corticalis</name>
    <dbReference type="NCBI Taxonomy" id="2219043"/>
    <lineage>
        <taxon>Bacteria</taxon>
        <taxon>Bacillati</taxon>
        <taxon>Armatimonadota</taxon>
        <taxon>Armatimonadia</taxon>
        <taxon>Capsulimonadales</taxon>
        <taxon>Capsulimonadaceae</taxon>
        <taxon>Capsulimonas</taxon>
    </lineage>
</organism>
<dbReference type="PROSITE" id="PS50995">
    <property type="entry name" value="HTH_MARR_2"/>
    <property type="match status" value="1"/>
</dbReference>
<reference evidence="4 5" key="1">
    <citation type="journal article" date="2019" name="Int. J. Syst. Evol. Microbiol.">
        <title>Capsulimonas corticalis gen. nov., sp. nov., an aerobic capsulated bacterium, of a novel bacterial order, Capsulimonadales ord. nov., of the class Armatimonadia of the phylum Armatimonadetes.</title>
        <authorList>
            <person name="Li J."/>
            <person name="Kudo C."/>
            <person name="Tonouchi A."/>
        </authorList>
    </citation>
    <scope>NUCLEOTIDE SEQUENCE [LARGE SCALE GENOMIC DNA]</scope>
    <source>
        <strain evidence="4 5">AX-7</strain>
    </source>
</reference>
<evidence type="ECO:0000313" key="4">
    <source>
        <dbReference type="EMBL" id="BDI28909.1"/>
    </source>
</evidence>
<evidence type="ECO:0000256" key="2">
    <source>
        <dbReference type="ARBA" id="ARBA00023125"/>
    </source>
</evidence>
<protein>
    <submittedName>
        <fullName evidence="4">MarR family transcriptional regulator</fullName>
    </submittedName>
</protein>
<dbReference type="GO" id="GO:0003677">
    <property type="term" value="F:DNA binding"/>
    <property type="evidence" value="ECO:0007669"/>
    <property type="project" value="UniProtKB-KW"/>
</dbReference>
<evidence type="ECO:0000256" key="1">
    <source>
        <dbReference type="ARBA" id="ARBA00023015"/>
    </source>
</evidence>
<dbReference type="PANTHER" id="PTHR33164:SF64">
    <property type="entry name" value="TRANSCRIPTIONAL REGULATOR SLYA"/>
    <property type="match status" value="1"/>
</dbReference>
<dbReference type="SMART" id="SM00347">
    <property type="entry name" value="HTH_MARR"/>
    <property type="match status" value="1"/>
</dbReference>
<dbReference type="PANTHER" id="PTHR33164">
    <property type="entry name" value="TRANSCRIPTIONAL REGULATOR, MARR FAMILY"/>
    <property type="match status" value="1"/>
</dbReference>
<gene>
    <name evidence="4" type="primary">marR_1</name>
    <name evidence="4" type="ORF">CCAX7_009600</name>
</gene>
<dbReference type="InterPro" id="IPR036390">
    <property type="entry name" value="WH_DNA-bd_sf"/>
</dbReference>
<dbReference type="InterPro" id="IPR039422">
    <property type="entry name" value="MarR/SlyA-like"/>
</dbReference>
<proteinExistence type="predicted"/>
<dbReference type="GO" id="GO:0003700">
    <property type="term" value="F:DNA-binding transcription factor activity"/>
    <property type="evidence" value="ECO:0007669"/>
    <property type="project" value="InterPro"/>
</dbReference>
<dbReference type="Pfam" id="PF01047">
    <property type="entry name" value="MarR"/>
    <property type="match status" value="1"/>
</dbReference>
<keyword evidence="5" id="KW-1185">Reference proteome</keyword>
<keyword evidence="1" id="KW-0805">Transcription regulation</keyword>
<dbReference type="AlphaFoldDB" id="A0A402CUA6"/>
<dbReference type="PRINTS" id="PR00598">
    <property type="entry name" value="HTHMARR"/>
</dbReference>
<keyword evidence="2" id="KW-0238">DNA-binding</keyword>
<dbReference type="SUPFAM" id="SSF46785">
    <property type="entry name" value="Winged helix' DNA-binding domain"/>
    <property type="match status" value="1"/>
</dbReference>
<dbReference type="Proteomes" id="UP000287394">
    <property type="component" value="Chromosome"/>
</dbReference>
<keyword evidence="3" id="KW-0804">Transcription</keyword>
<dbReference type="KEGG" id="ccot:CCAX7_009600"/>
<dbReference type="InterPro" id="IPR036388">
    <property type="entry name" value="WH-like_DNA-bd_sf"/>
</dbReference>
<dbReference type="InterPro" id="IPR000835">
    <property type="entry name" value="HTH_MarR-typ"/>
</dbReference>
<evidence type="ECO:0000256" key="3">
    <source>
        <dbReference type="ARBA" id="ARBA00023163"/>
    </source>
</evidence>
<dbReference type="Gene3D" id="1.10.10.10">
    <property type="entry name" value="Winged helix-like DNA-binding domain superfamily/Winged helix DNA-binding domain"/>
    <property type="match status" value="1"/>
</dbReference>
<dbReference type="EMBL" id="AP025739">
    <property type="protein sequence ID" value="BDI28909.1"/>
    <property type="molecule type" value="Genomic_DNA"/>
</dbReference>
<name>A0A402CUA6_9BACT</name>
<dbReference type="GO" id="GO:0006950">
    <property type="term" value="P:response to stress"/>
    <property type="evidence" value="ECO:0007669"/>
    <property type="project" value="TreeGrafter"/>
</dbReference>
<dbReference type="OrthoDB" id="9806864at2"/>
<dbReference type="RefSeq" id="WP_119320965.1">
    <property type="nucleotide sequence ID" value="NZ_AP025739.1"/>
</dbReference>
<evidence type="ECO:0000313" key="5">
    <source>
        <dbReference type="Proteomes" id="UP000287394"/>
    </source>
</evidence>
<accession>A0A402CUA6</accession>